<dbReference type="InterPro" id="IPR036551">
    <property type="entry name" value="Flavin_trans-like"/>
</dbReference>
<dbReference type="AlphaFoldDB" id="A0A7G1NG47"/>
<dbReference type="SUPFAM" id="SSF52507">
    <property type="entry name" value="Homo-oligomeric flavin-containing Cys decarboxylases, HFCD"/>
    <property type="match status" value="1"/>
</dbReference>
<dbReference type="Pfam" id="PF02441">
    <property type="entry name" value="Flavoprotein"/>
    <property type="match status" value="1"/>
</dbReference>
<dbReference type="PANTHER" id="PTHR14359">
    <property type="entry name" value="HOMO-OLIGOMERIC FLAVIN CONTAINING CYS DECARBOXYLASE FAMILY"/>
    <property type="match status" value="1"/>
</dbReference>
<dbReference type="GO" id="GO:0015937">
    <property type="term" value="P:coenzyme A biosynthetic process"/>
    <property type="evidence" value="ECO:0007669"/>
    <property type="project" value="TreeGrafter"/>
</dbReference>
<evidence type="ECO:0000259" key="2">
    <source>
        <dbReference type="Pfam" id="PF02441"/>
    </source>
</evidence>
<dbReference type="RefSeq" id="WP_190898982.1">
    <property type="nucleotide sequence ID" value="NZ_AP023439.1"/>
</dbReference>
<sequence length="221" mass="23172">MSGPATAVEPVGARRLLVIGTGSVTAAHLPFWASWLKIGHPGTEVRYVLTGAAGRFVTRESLTAIGGCDVRADRWPDEPEPRARHVDLAQWPDTVVVFPATLNYLARLALGLGDSPSLLALQCTGAAIALAPALPPGGAQSAAYAEHSRKLSARRNVVVVSPHPGRSTTSGMREAWAPASFPDVLSAADRLRAALEEPAPGGHEGPEPHTVSTRHRTEAAP</sequence>
<evidence type="ECO:0000313" key="4">
    <source>
        <dbReference type="Proteomes" id="UP000516373"/>
    </source>
</evidence>
<dbReference type="Proteomes" id="UP000516373">
    <property type="component" value="Chromosome"/>
</dbReference>
<dbReference type="GO" id="GO:0071513">
    <property type="term" value="C:phosphopantothenoylcysteine decarboxylase complex"/>
    <property type="evidence" value="ECO:0007669"/>
    <property type="project" value="TreeGrafter"/>
</dbReference>
<reference evidence="3 4" key="1">
    <citation type="journal article" date="2014" name="Int. J. Syst. Evol. Microbiol.">
        <title>Complete genome sequence of Corynebacterium casei LMG S-19264T (=DSM 44701T), isolated from a smear-ripened cheese.</title>
        <authorList>
            <consortium name="US DOE Joint Genome Institute (JGI-PGF)"/>
            <person name="Walter F."/>
            <person name="Albersmeier A."/>
            <person name="Kalinowski J."/>
            <person name="Ruckert C."/>
        </authorList>
    </citation>
    <scope>NUCLEOTIDE SEQUENCE [LARGE SCALE GENOMIC DNA]</scope>
    <source>
        <strain evidence="3 4">JCM 4255</strain>
    </source>
</reference>
<organism evidence="3 4">
    <name type="scientific">Streptomyces tuirus</name>
    <dbReference type="NCBI Taxonomy" id="68278"/>
    <lineage>
        <taxon>Bacteria</taxon>
        <taxon>Bacillati</taxon>
        <taxon>Actinomycetota</taxon>
        <taxon>Actinomycetes</taxon>
        <taxon>Kitasatosporales</taxon>
        <taxon>Streptomycetaceae</taxon>
        <taxon>Streptomyces</taxon>
    </lineage>
</organism>
<dbReference type="Gene3D" id="3.40.50.1950">
    <property type="entry name" value="Flavin prenyltransferase-like"/>
    <property type="match status" value="1"/>
</dbReference>
<dbReference type="KEGG" id="stui:GCM10017668_24290"/>
<dbReference type="InterPro" id="IPR003382">
    <property type="entry name" value="Flavoprotein"/>
</dbReference>
<dbReference type="PANTHER" id="PTHR14359:SF6">
    <property type="entry name" value="PHOSPHOPANTOTHENOYLCYSTEINE DECARBOXYLASE"/>
    <property type="match status" value="1"/>
</dbReference>
<dbReference type="GO" id="GO:0004633">
    <property type="term" value="F:phosphopantothenoylcysteine decarboxylase activity"/>
    <property type="evidence" value="ECO:0007669"/>
    <property type="project" value="TreeGrafter"/>
</dbReference>
<proteinExistence type="predicted"/>
<name>A0A7G1NG47_9ACTN</name>
<feature type="domain" description="Flavoprotein" evidence="2">
    <location>
        <begin position="15"/>
        <end position="117"/>
    </location>
</feature>
<gene>
    <name evidence="3" type="ORF">GCM10017668_24290</name>
</gene>
<evidence type="ECO:0000313" key="3">
    <source>
        <dbReference type="EMBL" id="BCL20586.1"/>
    </source>
</evidence>
<evidence type="ECO:0000256" key="1">
    <source>
        <dbReference type="SAM" id="MobiDB-lite"/>
    </source>
</evidence>
<dbReference type="GO" id="GO:0010181">
    <property type="term" value="F:FMN binding"/>
    <property type="evidence" value="ECO:0007669"/>
    <property type="project" value="TreeGrafter"/>
</dbReference>
<dbReference type="EMBL" id="AP023439">
    <property type="protein sequence ID" value="BCL20586.1"/>
    <property type="molecule type" value="Genomic_DNA"/>
</dbReference>
<accession>A0A7G1NG47</accession>
<protein>
    <recommendedName>
        <fullName evidence="2">Flavoprotein domain-containing protein</fullName>
    </recommendedName>
</protein>
<feature type="region of interest" description="Disordered" evidence="1">
    <location>
        <begin position="192"/>
        <end position="221"/>
    </location>
</feature>